<feature type="region of interest" description="Disordered" evidence="1">
    <location>
        <begin position="66"/>
        <end position="201"/>
    </location>
</feature>
<dbReference type="EMBL" id="MU006236">
    <property type="protein sequence ID" value="KAF2821861.1"/>
    <property type="molecule type" value="Genomic_DNA"/>
</dbReference>
<proteinExistence type="predicted"/>
<dbReference type="AlphaFoldDB" id="A0A6A6ZL77"/>
<dbReference type="Proteomes" id="UP000799424">
    <property type="component" value="Unassembled WGS sequence"/>
</dbReference>
<feature type="compositionally biased region" description="Low complexity" evidence="1">
    <location>
        <begin position="90"/>
        <end position="99"/>
    </location>
</feature>
<protein>
    <submittedName>
        <fullName evidence="2">Uncharacterized protein</fullName>
    </submittedName>
</protein>
<organism evidence="2 3">
    <name type="scientific">Ophiobolus disseminans</name>
    <dbReference type="NCBI Taxonomy" id="1469910"/>
    <lineage>
        <taxon>Eukaryota</taxon>
        <taxon>Fungi</taxon>
        <taxon>Dikarya</taxon>
        <taxon>Ascomycota</taxon>
        <taxon>Pezizomycotina</taxon>
        <taxon>Dothideomycetes</taxon>
        <taxon>Pleosporomycetidae</taxon>
        <taxon>Pleosporales</taxon>
        <taxon>Pleosporineae</taxon>
        <taxon>Phaeosphaeriaceae</taxon>
        <taxon>Ophiobolus</taxon>
    </lineage>
</organism>
<gene>
    <name evidence="2" type="ORF">CC86DRAFT_373621</name>
</gene>
<dbReference type="OrthoDB" id="5089392at2759"/>
<evidence type="ECO:0000313" key="3">
    <source>
        <dbReference type="Proteomes" id="UP000799424"/>
    </source>
</evidence>
<evidence type="ECO:0000313" key="2">
    <source>
        <dbReference type="EMBL" id="KAF2821861.1"/>
    </source>
</evidence>
<reference evidence="2" key="1">
    <citation type="journal article" date="2020" name="Stud. Mycol.">
        <title>101 Dothideomycetes genomes: a test case for predicting lifestyles and emergence of pathogens.</title>
        <authorList>
            <person name="Haridas S."/>
            <person name="Albert R."/>
            <person name="Binder M."/>
            <person name="Bloem J."/>
            <person name="Labutti K."/>
            <person name="Salamov A."/>
            <person name="Andreopoulos B."/>
            <person name="Baker S."/>
            <person name="Barry K."/>
            <person name="Bills G."/>
            <person name="Bluhm B."/>
            <person name="Cannon C."/>
            <person name="Castanera R."/>
            <person name="Culley D."/>
            <person name="Daum C."/>
            <person name="Ezra D."/>
            <person name="Gonzalez J."/>
            <person name="Henrissat B."/>
            <person name="Kuo A."/>
            <person name="Liang C."/>
            <person name="Lipzen A."/>
            <person name="Lutzoni F."/>
            <person name="Magnuson J."/>
            <person name="Mondo S."/>
            <person name="Nolan M."/>
            <person name="Ohm R."/>
            <person name="Pangilinan J."/>
            <person name="Park H.-J."/>
            <person name="Ramirez L."/>
            <person name="Alfaro M."/>
            <person name="Sun H."/>
            <person name="Tritt A."/>
            <person name="Yoshinaga Y."/>
            <person name="Zwiers L.-H."/>
            <person name="Turgeon B."/>
            <person name="Goodwin S."/>
            <person name="Spatafora J."/>
            <person name="Crous P."/>
            <person name="Grigoriev I."/>
        </authorList>
    </citation>
    <scope>NUCLEOTIDE SEQUENCE</scope>
    <source>
        <strain evidence="2">CBS 113818</strain>
    </source>
</reference>
<feature type="compositionally biased region" description="Low complexity" evidence="1">
    <location>
        <begin position="135"/>
        <end position="157"/>
    </location>
</feature>
<accession>A0A6A6ZL77</accession>
<evidence type="ECO:0000256" key="1">
    <source>
        <dbReference type="SAM" id="MobiDB-lite"/>
    </source>
</evidence>
<sequence>MWFEPHEIVLQEAARKDYLSAPFPSFSLRSFLPQTYRIHILHLTVVSTQALPNHMASQHNFQAMPPIRTNTVGSLNSQSSGNMSPPTSPTSPASRASPTEQSFFGAISARVRGRSRSRSRDASRKRSKSPMMASPPRQITQPAQAQQPQRVSVAQPARPSLQMSDRRSTGGSDPWRGRHSNDWLFNGWSATDTMKDMVKRK</sequence>
<name>A0A6A6ZL77_9PLEO</name>
<keyword evidence="3" id="KW-1185">Reference proteome</keyword>
<feature type="compositionally biased region" description="Polar residues" evidence="1">
    <location>
        <begin position="68"/>
        <end position="83"/>
    </location>
</feature>